<reference evidence="1 2" key="1">
    <citation type="submission" date="2020-02" db="EMBL/GenBank/DDBJ databases">
        <authorList>
            <person name="Kim M.K."/>
        </authorList>
    </citation>
    <scope>NUCLEOTIDE SEQUENCE [LARGE SCALE GENOMIC DNA]</scope>
    <source>
        <strain evidence="1 2">17J57-3</strain>
    </source>
</reference>
<evidence type="ECO:0000313" key="1">
    <source>
        <dbReference type="EMBL" id="NEX60064.1"/>
    </source>
</evidence>
<sequence>MSETKVVCICGACGWQGALEALASIKHLQSRVEAGEVMPAGECPCCGHVVHLPTAAIPPQTLAGVGEAMQQAGWVVARAPADHPLKLALGGKSHPVFIRATPTDSRRSSPSWAKITLDQVFVDRITMLNVIVGQAGILSLNESFTAEWEYDGSELLMEGITVDAEAFWLHAHLAGRNAQVESNPVELADLCLRVSATDDGQPIFIGIRDAWTKQSCLDSLEQFEQAALPA</sequence>
<name>A0A6B3SGR9_9BURK</name>
<dbReference type="EMBL" id="JAAIVB010000011">
    <property type="protein sequence ID" value="NEX60064.1"/>
    <property type="molecule type" value="Genomic_DNA"/>
</dbReference>
<accession>A0A6B3SGR9</accession>
<comment type="caution">
    <text evidence="1">The sequence shown here is derived from an EMBL/GenBank/DDBJ whole genome shotgun (WGS) entry which is preliminary data.</text>
</comment>
<gene>
    <name evidence="1" type="ORF">G3574_03140</name>
</gene>
<dbReference type="AlphaFoldDB" id="A0A6B3SGR9"/>
<organism evidence="1 2">
    <name type="scientific">Noviherbaspirillum galbum</name>
    <dbReference type="NCBI Taxonomy" id="2709383"/>
    <lineage>
        <taxon>Bacteria</taxon>
        <taxon>Pseudomonadati</taxon>
        <taxon>Pseudomonadota</taxon>
        <taxon>Betaproteobacteria</taxon>
        <taxon>Burkholderiales</taxon>
        <taxon>Oxalobacteraceae</taxon>
        <taxon>Noviherbaspirillum</taxon>
    </lineage>
</organism>
<protein>
    <submittedName>
        <fullName evidence="1">Uncharacterized protein</fullName>
    </submittedName>
</protein>
<dbReference type="RefSeq" id="WP_163960567.1">
    <property type="nucleotide sequence ID" value="NZ_JAAIVB010000011.1"/>
</dbReference>
<keyword evidence="2" id="KW-1185">Reference proteome</keyword>
<proteinExistence type="predicted"/>
<evidence type="ECO:0000313" key="2">
    <source>
        <dbReference type="Proteomes" id="UP000482155"/>
    </source>
</evidence>
<dbReference type="Proteomes" id="UP000482155">
    <property type="component" value="Unassembled WGS sequence"/>
</dbReference>